<accession>A0ABV5YGK3</accession>
<evidence type="ECO:0000313" key="2">
    <source>
        <dbReference type="Proteomes" id="UP001589627"/>
    </source>
</evidence>
<dbReference type="EMBL" id="JBHLZP010000125">
    <property type="protein sequence ID" value="MFB9834177.1"/>
    <property type="molecule type" value="Genomic_DNA"/>
</dbReference>
<evidence type="ECO:0000313" key="1">
    <source>
        <dbReference type="EMBL" id="MFB9834177.1"/>
    </source>
</evidence>
<proteinExistence type="predicted"/>
<comment type="caution">
    <text evidence="1">The sequence shown here is derived from an EMBL/GenBank/DDBJ whole genome shotgun (WGS) entry which is preliminary data.</text>
</comment>
<name>A0ABV5YGK3_9ACTN</name>
<protein>
    <submittedName>
        <fullName evidence="1">Scr1 family TA system antitoxin-like transcriptional regulator</fullName>
    </submittedName>
</protein>
<gene>
    <name evidence="1" type="ORF">ACFFNX_18495</name>
</gene>
<organism evidence="1 2">
    <name type="scientific">Actinoallomurus acaciae</name>
    <dbReference type="NCBI Taxonomy" id="502577"/>
    <lineage>
        <taxon>Bacteria</taxon>
        <taxon>Bacillati</taxon>
        <taxon>Actinomycetota</taxon>
        <taxon>Actinomycetes</taxon>
        <taxon>Streptosporangiales</taxon>
        <taxon>Thermomonosporaceae</taxon>
        <taxon>Actinoallomurus</taxon>
    </lineage>
</organism>
<sequence>MVIPLTEFKPSGGGDGLVGTHGTRRIGAYSCEFGGLGLDGPFKVVTVREGTVAYLDALNDGRLASDTSEVAELDAGFHWIGAVAEPLESSRRLVREVMETFT</sequence>
<dbReference type="Proteomes" id="UP001589627">
    <property type="component" value="Unassembled WGS sequence"/>
</dbReference>
<dbReference type="RefSeq" id="WP_378203273.1">
    <property type="nucleotide sequence ID" value="NZ_JBHLZP010000125.1"/>
</dbReference>
<reference evidence="1 2" key="1">
    <citation type="submission" date="2024-09" db="EMBL/GenBank/DDBJ databases">
        <authorList>
            <person name="Sun Q."/>
            <person name="Mori K."/>
        </authorList>
    </citation>
    <scope>NUCLEOTIDE SEQUENCE [LARGE SCALE GENOMIC DNA]</scope>
    <source>
        <strain evidence="1 2">TBRC 0563</strain>
    </source>
</reference>
<keyword evidence="2" id="KW-1185">Reference proteome</keyword>